<accession>A0A5E4B8M8</accession>
<dbReference type="AlphaFoldDB" id="A0A5E4B8M8"/>
<feature type="non-terminal residue" evidence="1">
    <location>
        <position position="1"/>
    </location>
</feature>
<proteinExistence type="predicted"/>
<sequence>VLLKQKGANKEATPPRKGLAFLFQPKEKTPKMFRALLGGTGDIGRLLKLKREQAAQVTRQNQLREVMERAPTLIPLQM</sequence>
<name>A0A5E4B8M8_MARMO</name>
<protein>
    <submittedName>
        <fullName evidence="1">Uncharacterized protein</fullName>
    </submittedName>
</protein>
<dbReference type="EMBL" id="CABDUW010000317">
    <property type="protein sequence ID" value="VTJ65625.1"/>
    <property type="molecule type" value="Genomic_DNA"/>
</dbReference>
<keyword evidence="2" id="KW-1185">Reference proteome</keyword>
<dbReference type="Proteomes" id="UP000335636">
    <property type="component" value="Unassembled WGS sequence"/>
</dbReference>
<evidence type="ECO:0000313" key="1">
    <source>
        <dbReference type="EMBL" id="VTJ65625.1"/>
    </source>
</evidence>
<reference evidence="1" key="1">
    <citation type="submission" date="2019-04" db="EMBL/GenBank/DDBJ databases">
        <authorList>
            <person name="Alioto T."/>
            <person name="Alioto T."/>
        </authorList>
    </citation>
    <scope>NUCLEOTIDE SEQUENCE [LARGE SCALE GENOMIC DNA]</scope>
</reference>
<gene>
    <name evidence="1" type="ORF">MONAX_5E045646</name>
</gene>
<organism evidence="1 2">
    <name type="scientific">Marmota monax</name>
    <name type="common">Woodchuck</name>
    <dbReference type="NCBI Taxonomy" id="9995"/>
    <lineage>
        <taxon>Eukaryota</taxon>
        <taxon>Metazoa</taxon>
        <taxon>Chordata</taxon>
        <taxon>Craniata</taxon>
        <taxon>Vertebrata</taxon>
        <taxon>Euteleostomi</taxon>
        <taxon>Mammalia</taxon>
        <taxon>Eutheria</taxon>
        <taxon>Euarchontoglires</taxon>
        <taxon>Glires</taxon>
        <taxon>Rodentia</taxon>
        <taxon>Sciuromorpha</taxon>
        <taxon>Sciuridae</taxon>
        <taxon>Xerinae</taxon>
        <taxon>Marmotini</taxon>
        <taxon>Marmota</taxon>
    </lineage>
</organism>
<evidence type="ECO:0000313" key="2">
    <source>
        <dbReference type="Proteomes" id="UP000335636"/>
    </source>
</evidence>
<comment type="caution">
    <text evidence="1">The sequence shown here is derived from an EMBL/GenBank/DDBJ whole genome shotgun (WGS) entry which is preliminary data.</text>
</comment>
<feature type="non-terminal residue" evidence="1">
    <location>
        <position position="78"/>
    </location>
</feature>